<reference evidence="1" key="1">
    <citation type="submission" date="2017-05" db="UniProtKB">
        <authorList>
            <consortium name="EnsemblMetazoa"/>
        </authorList>
    </citation>
    <scope>IDENTIFICATION</scope>
</reference>
<sequence>SIYFAIVNFSKVDELKKKIDDIHDGALKKIDECHEKHVGEEAHVLMLRV</sequence>
<proteinExistence type="predicted"/>
<protein>
    <submittedName>
        <fullName evidence="1">Uncharacterized protein</fullName>
    </submittedName>
</protein>
<dbReference type="InParanoid" id="A0A1X7U380"/>
<accession>A0A1X7U380</accession>
<organism evidence="1">
    <name type="scientific">Amphimedon queenslandica</name>
    <name type="common">Sponge</name>
    <dbReference type="NCBI Taxonomy" id="400682"/>
    <lineage>
        <taxon>Eukaryota</taxon>
        <taxon>Metazoa</taxon>
        <taxon>Porifera</taxon>
        <taxon>Demospongiae</taxon>
        <taxon>Heteroscleromorpha</taxon>
        <taxon>Haplosclerida</taxon>
        <taxon>Niphatidae</taxon>
        <taxon>Amphimedon</taxon>
    </lineage>
</organism>
<evidence type="ECO:0000313" key="1">
    <source>
        <dbReference type="EnsemblMetazoa" id="Aqu2.1.22347_001"/>
    </source>
</evidence>
<dbReference type="EnsemblMetazoa" id="Aqu2.1.22347_001">
    <property type="protein sequence ID" value="Aqu2.1.22347_001"/>
    <property type="gene ID" value="Aqu2.1.22347"/>
</dbReference>
<dbReference type="AlphaFoldDB" id="A0A1X7U380"/>
<name>A0A1X7U380_AMPQE</name>